<proteinExistence type="predicted"/>
<sequence>MYVIVIDETDPSKRERQLVKVTEDDQTIGDFLSNLINEKCSSIWISKEGLPAKKDGTDITDSNTPMTVIVDLFKCNYLHVMKDTDTQKSTSCPEKTNAFQIMMTARRRYDKFPEERKPVNAKDRLYNDVLKLMFEKKYGFTPVQVETVGKRVVSTLTDTLWYIDPFHDKLLGRGIHIPKIFSDLKGYYDWRSQKKKTPVMTSACLKEHIDIMSDVLMYPWFLNSQMSELKKSWTEMIESLMKYYRFLEDQKQRTASHHQSETTVRSLTDKSAIRTIYSSPNYQSKDQYKKVEEKLKEIEVYEPVSMFDLEPEDRYTRTGLKPAVLREMYRFLTNDDTAPESSLQENVDIRVIESIMDADDPDLLYDLRKNNGNPKCEDLEPFWKELESFLNEKTVVHERRGADHEYMPCAISLSDLRNQIASRLTNEAPIPSLSTIRYNFWPPSPTHNNAANYTGRFKVKFAVQQRLLHGQHEDKRFAAHQYSLFKEMVVRWKTHARFISLDDKAIVPVGEPSQPLSTGVRPHNRSLTLGGGSLVALDHDFHVCGIVPSVLFFC</sequence>
<evidence type="ECO:0000313" key="1">
    <source>
        <dbReference type="EMBL" id="VDI36978.1"/>
    </source>
</evidence>
<name>A0A8B6EM54_MYTGA</name>
<accession>A0A8B6EM54</accession>
<dbReference type="AlphaFoldDB" id="A0A8B6EM54"/>
<comment type="caution">
    <text evidence="1">The sequence shown here is derived from an EMBL/GenBank/DDBJ whole genome shotgun (WGS) entry which is preliminary data.</text>
</comment>
<gene>
    <name evidence="1" type="ORF">MGAL_10B011254</name>
</gene>
<dbReference type="Proteomes" id="UP000596742">
    <property type="component" value="Unassembled WGS sequence"/>
</dbReference>
<evidence type="ECO:0000313" key="2">
    <source>
        <dbReference type="Proteomes" id="UP000596742"/>
    </source>
</evidence>
<reference evidence="1" key="1">
    <citation type="submission" date="2018-11" db="EMBL/GenBank/DDBJ databases">
        <authorList>
            <person name="Alioto T."/>
            <person name="Alioto T."/>
        </authorList>
    </citation>
    <scope>NUCLEOTIDE SEQUENCE</scope>
</reference>
<protein>
    <submittedName>
        <fullName evidence="1">Uncharacterized protein</fullName>
    </submittedName>
</protein>
<dbReference type="OrthoDB" id="6158581at2759"/>
<organism evidence="1 2">
    <name type="scientific">Mytilus galloprovincialis</name>
    <name type="common">Mediterranean mussel</name>
    <dbReference type="NCBI Taxonomy" id="29158"/>
    <lineage>
        <taxon>Eukaryota</taxon>
        <taxon>Metazoa</taxon>
        <taxon>Spiralia</taxon>
        <taxon>Lophotrochozoa</taxon>
        <taxon>Mollusca</taxon>
        <taxon>Bivalvia</taxon>
        <taxon>Autobranchia</taxon>
        <taxon>Pteriomorphia</taxon>
        <taxon>Mytilida</taxon>
        <taxon>Mytiloidea</taxon>
        <taxon>Mytilidae</taxon>
        <taxon>Mytilinae</taxon>
        <taxon>Mytilus</taxon>
    </lineage>
</organism>
<dbReference type="EMBL" id="UYJE01005391">
    <property type="protein sequence ID" value="VDI36978.1"/>
    <property type="molecule type" value="Genomic_DNA"/>
</dbReference>
<keyword evidence="2" id="KW-1185">Reference proteome</keyword>